<feature type="compositionally biased region" description="Low complexity" evidence="1">
    <location>
        <begin position="436"/>
        <end position="453"/>
    </location>
</feature>
<evidence type="ECO:0000313" key="2">
    <source>
        <dbReference type="Proteomes" id="UP000515125"/>
    </source>
</evidence>
<dbReference type="OrthoDB" id="10431333at2759"/>
<keyword evidence="2" id="KW-1185">Reference proteome</keyword>
<dbReference type="Proteomes" id="UP000515125">
    <property type="component" value="Unplaced"/>
</dbReference>
<evidence type="ECO:0000313" key="3">
    <source>
        <dbReference type="RefSeq" id="XP_026191190.1"/>
    </source>
</evidence>
<dbReference type="RefSeq" id="XP_026191190.1">
    <property type="nucleotide sequence ID" value="XM_026335405.1"/>
</dbReference>
<proteinExistence type="predicted"/>
<protein>
    <submittedName>
        <fullName evidence="3">Uncharacterized protein LOC34619525</fullName>
    </submittedName>
</protein>
<feature type="compositionally biased region" description="Low complexity" evidence="1">
    <location>
        <begin position="391"/>
        <end position="428"/>
    </location>
</feature>
<dbReference type="GeneID" id="34619525"/>
<accession>A0A6P6RVR0</accession>
<feature type="region of interest" description="Disordered" evidence="1">
    <location>
        <begin position="293"/>
        <end position="453"/>
    </location>
</feature>
<organism evidence="2 3">
    <name type="scientific">Cyclospora cayetanensis</name>
    <dbReference type="NCBI Taxonomy" id="88456"/>
    <lineage>
        <taxon>Eukaryota</taxon>
        <taxon>Sar</taxon>
        <taxon>Alveolata</taxon>
        <taxon>Apicomplexa</taxon>
        <taxon>Conoidasida</taxon>
        <taxon>Coccidia</taxon>
        <taxon>Eucoccidiorida</taxon>
        <taxon>Eimeriorina</taxon>
        <taxon>Eimeriidae</taxon>
        <taxon>Cyclospora</taxon>
    </lineage>
</organism>
<reference evidence="3" key="1">
    <citation type="submission" date="2025-08" db="UniProtKB">
        <authorList>
            <consortium name="RefSeq"/>
        </authorList>
    </citation>
    <scope>IDENTIFICATION</scope>
</reference>
<evidence type="ECO:0000256" key="1">
    <source>
        <dbReference type="SAM" id="MobiDB-lite"/>
    </source>
</evidence>
<dbReference type="AlphaFoldDB" id="A0A6P6RVR0"/>
<feature type="compositionally biased region" description="Basic and acidic residues" evidence="1">
    <location>
        <begin position="1"/>
        <end position="12"/>
    </location>
</feature>
<feature type="region of interest" description="Disordered" evidence="1">
    <location>
        <begin position="1"/>
        <end position="24"/>
    </location>
</feature>
<name>A0A6P6RVR0_9EIME</name>
<feature type="compositionally biased region" description="Acidic residues" evidence="1">
    <location>
        <begin position="301"/>
        <end position="311"/>
    </location>
</feature>
<sequence length="453" mass="49207">MRGGERYAEGARRKSPRTYGFKPQQQTWSPISLAAFGGSLDGSGDMDVGLLLQHDAQLQQQMEAVLPLSLPPETLEDLVEGSRRQHLLHLSHEEGPPPIHTSVQAAAAVGRLLPPADSAVYARRGTWWFPLAASYEASRERLGSLDQEAQLELQQNMALLQLEARQRRRRRLILAEALGRHGLQINPASWLCRAFVYLKRTPIRSLVFAVWRQKVLDQLYEPMMPQREEVAEERQESSGLAALEEDWRKHVLWMSGIDLAAHPALEMALLSRKEVFVQRRYLAVVRRHPSARHQFVPPEASESDGSSDSDLEERGWLPSRGEVGNGELAGAATAAEAAEEEALPQAESLIMAEKSRMPRRSRRSAQQEKIAAEASQVAELDILPTEEGAPAAGDSETSGSSGSASTSNSSSSSTATTSGAGGETLAEAQGEGAMLSAAVAAEESPSVEAGEGE</sequence>
<gene>
    <name evidence="3" type="primary">LOC34619525</name>
</gene>